<evidence type="ECO:0000313" key="2">
    <source>
        <dbReference type="Proteomes" id="UP000831460"/>
    </source>
</evidence>
<dbReference type="Proteomes" id="UP000831460">
    <property type="component" value="Chromosome"/>
</dbReference>
<organism evidence="1 2">
    <name type="scientific">Chryseobacterium suipulveris</name>
    <dbReference type="NCBI Taxonomy" id="2929800"/>
    <lineage>
        <taxon>Bacteria</taxon>
        <taxon>Pseudomonadati</taxon>
        <taxon>Bacteroidota</taxon>
        <taxon>Flavobacteriia</taxon>
        <taxon>Flavobacteriales</taxon>
        <taxon>Weeksellaceae</taxon>
        <taxon>Chryseobacterium group</taxon>
        <taxon>Chryseobacterium</taxon>
    </lineage>
</organism>
<sequence>MKYILNDTHKTVDAGSEYEFVKWMRKNDKRYWESNREFMKEYSFQKYYFEKKTIRFNSEKDFVEDLVENGLLQIEAETKNNKSIWELLNKLIRKHFYKQLIFH</sequence>
<protein>
    <submittedName>
        <fullName evidence="1">Uncharacterized protein</fullName>
    </submittedName>
</protein>
<evidence type="ECO:0000313" key="1">
    <source>
        <dbReference type="EMBL" id="UOE40169.1"/>
    </source>
</evidence>
<accession>A0ABY4BN18</accession>
<keyword evidence="2" id="KW-1185">Reference proteome</keyword>
<gene>
    <name evidence="1" type="ORF">MTP09_09605</name>
</gene>
<dbReference type="RefSeq" id="WP_243548195.1">
    <property type="nucleotide sequence ID" value="NZ_CP094532.1"/>
</dbReference>
<reference evidence="1 2" key="1">
    <citation type="submission" date="2022-03" db="EMBL/GenBank/DDBJ databases">
        <title>Chryseobacterium sp. isolated from particulate matters in swine house.</title>
        <authorList>
            <person name="Won M."/>
            <person name="Kim S.-J."/>
            <person name="Kwon S.-W."/>
        </authorList>
    </citation>
    <scope>NUCLEOTIDE SEQUENCE [LARGE SCALE GENOMIC DNA]</scope>
    <source>
        <strain evidence="1 2">SC2-2</strain>
    </source>
</reference>
<name>A0ABY4BN18_9FLAO</name>
<dbReference type="EMBL" id="CP094532">
    <property type="protein sequence ID" value="UOE40169.1"/>
    <property type="molecule type" value="Genomic_DNA"/>
</dbReference>
<proteinExistence type="predicted"/>